<dbReference type="AlphaFoldDB" id="A0A183EP15"/>
<gene>
    <name evidence="2" type="ORF">GPUH_LOCUS22705</name>
</gene>
<sequence length="109" mass="11846">MGISNGIGAFAGVSGFILEHLVAAQGNAVGWRISFLIAAGVDLTALITFALFAKGELQEWAKEEEPQQTMQDIVRRLYISVDYGRFRSVFRIDPVAGVQSAAEFPPLCK</sequence>
<proteinExistence type="predicted"/>
<dbReference type="InterPro" id="IPR036259">
    <property type="entry name" value="MFS_trans_sf"/>
</dbReference>
<evidence type="ECO:0000313" key="2">
    <source>
        <dbReference type="EMBL" id="VDN40417.1"/>
    </source>
</evidence>
<reference evidence="4" key="1">
    <citation type="submission" date="2016-06" db="UniProtKB">
        <authorList>
            <consortium name="WormBaseParasite"/>
        </authorList>
    </citation>
    <scope>IDENTIFICATION</scope>
</reference>
<evidence type="ECO:0000313" key="4">
    <source>
        <dbReference type="WBParaSite" id="GPUH_0002273301-mRNA-1"/>
    </source>
</evidence>
<dbReference type="Proteomes" id="UP000271098">
    <property type="component" value="Unassembled WGS sequence"/>
</dbReference>
<name>A0A183EP15_9BILA</name>
<accession>A0A183EP15</accession>
<organism evidence="4">
    <name type="scientific">Gongylonema pulchrum</name>
    <dbReference type="NCBI Taxonomy" id="637853"/>
    <lineage>
        <taxon>Eukaryota</taxon>
        <taxon>Metazoa</taxon>
        <taxon>Ecdysozoa</taxon>
        <taxon>Nematoda</taxon>
        <taxon>Chromadorea</taxon>
        <taxon>Rhabditida</taxon>
        <taxon>Spirurina</taxon>
        <taxon>Spiruromorpha</taxon>
        <taxon>Spiruroidea</taxon>
        <taxon>Gongylonematidae</taxon>
        <taxon>Gongylonema</taxon>
    </lineage>
</organism>
<evidence type="ECO:0000313" key="3">
    <source>
        <dbReference type="Proteomes" id="UP000271098"/>
    </source>
</evidence>
<evidence type="ECO:0000256" key="1">
    <source>
        <dbReference type="SAM" id="Phobius"/>
    </source>
</evidence>
<keyword evidence="1" id="KW-1133">Transmembrane helix</keyword>
<keyword evidence="1" id="KW-0472">Membrane</keyword>
<keyword evidence="1" id="KW-0812">Transmembrane</keyword>
<dbReference type="EMBL" id="UYRT01095744">
    <property type="protein sequence ID" value="VDN40417.1"/>
    <property type="molecule type" value="Genomic_DNA"/>
</dbReference>
<dbReference type="SUPFAM" id="SSF103473">
    <property type="entry name" value="MFS general substrate transporter"/>
    <property type="match status" value="1"/>
</dbReference>
<protein>
    <submittedName>
        <fullName evidence="4">MFS domain-containing protein</fullName>
    </submittedName>
</protein>
<feature type="transmembrane region" description="Helical" evidence="1">
    <location>
        <begin position="34"/>
        <end position="53"/>
    </location>
</feature>
<dbReference type="WBParaSite" id="GPUH_0002273301-mRNA-1">
    <property type="protein sequence ID" value="GPUH_0002273301-mRNA-1"/>
    <property type="gene ID" value="GPUH_0002273301"/>
</dbReference>
<reference evidence="2 3" key="2">
    <citation type="submission" date="2018-11" db="EMBL/GenBank/DDBJ databases">
        <authorList>
            <consortium name="Pathogen Informatics"/>
        </authorList>
    </citation>
    <scope>NUCLEOTIDE SEQUENCE [LARGE SCALE GENOMIC DNA]</scope>
</reference>
<keyword evidence="3" id="KW-1185">Reference proteome</keyword>
<dbReference type="OrthoDB" id="2985014at2759"/>